<dbReference type="Proteomes" id="UP001055156">
    <property type="component" value="Unassembled WGS sequence"/>
</dbReference>
<evidence type="ECO:0008006" key="4">
    <source>
        <dbReference type="Google" id="ProtNLM"/>
    </source>
</evidence>
<dbReference type="RefSeq" id="WP_238311917.1">
    <property type="nucleotide sequence ID" value="NZ_BPQV01000008.1"/>
</dbReference>
<reference evidence="2" key="1">
    <citation type="journal article" date="2021" name="Front. Microbiol.">
        <title>Comprehensive Comparative Genomics and Phenotyping of Methylobacterium Species.</title>
        <authorList>
            <person name="Alessa O."/>
            <person name="Ogura Y."/>
            <person name="Fujitani Y."/>
            <person name="Takami H."/>
            <person name="Hayashi T."/>
            <person name="Sahin N."/>
            <person name="Tani A."/>
        </authorList>
    </citation>
    <scope>NUCLEOTIDE SEQUENCE</scope>
    <source>
        <strain evidence="2">NBRC 15689</strain>
    </source>
</reference>
<dbReference type="InterPro" id="IPR017601">
    <property type="entry name" value="DGQHR-contain_dom"/>
</dbReference>
<evidence type="ECO:0000313" key="3">
    <source>
        <dbReference type="Proteomes" id="UP001055156"/>
    </source>
</evidence>
<evidence type="ECO:0000256" key="1">
    <source>
        <dbReference type="SAM" id="MobiDB-lite"/>
    </source>
</evidence>
<feature type="region of interest" description="Disordered" evidence="1">
    <location>
        <begin position="1"/>
        <end position="28"/>
    </location>
</feature>
<comment type="caution">
    <text evidence="2">The sequence shown here is derived from an EMBL/GenBank/DDBJ whole genome shotgun (WGS) entry which is preliminary data.</text>
</comment>
<dbReference type="EMBL" id="BPQV01000008">
    <property type="protein sequence ID" value="GJE28129.1"/>
    <property type="molecule type" value="Genomic_DNA"/>
</dbReference>
<sequence>MSIQKKSAKTKKAKLTPQQKKDKARQREHIRQIRQVFRNAGFSHIPEMEGKILKFEDAETDFDDFFVHENVIVLIEYTTSNESHVADHLLKKNYPFSKINKSQEKFVAYLRYQFSHVKAYFHEKYDNHHFKVVILYASRNELKPTAKQKCTSVIYFDYEYLKYFLSVSGTVKRSSKYELLEFMGVQAKEFGERAIKPGSISTSAFQGSILPEPNSHFPVGYKVVSFYVDPETLLERAYVLRRNGWRSEGNIYQRMISRAKVEAIRRHLLDKKGVFINNIIVTLPDNTNLLDANGKTIDVSSIKKTEPATVSISSGYNSIGLVDGQHRVFSYYEGGPEEAKIATLRQQQNLLATGILFPLGTSDEDKAIFEARLFLDINSNQSSAKAELKQEIGLILRPSSAESIARSVLNKINNSNGPLAKEFQKYFWENNKIKTTTVVSYGLRPLVRIKSEDGFYANWAHESKDKITEDKFDRAVLDEYIAHCVAEINMFISAAKYNLPSDKWTADKKIDGRLLTTTVVNGMISCIRQLVAHNKTGNFEYYKNKLNGISKFEFRKYKSSGYNAMGVDLSREYFGINGQDQIK</sequence>
<name>A0ABQ4TBW4_METOR</name>
<feature type="compositionally biased region" description="Basic residues" evidence="1">
    <location>
        <begin position="1"/>
        <end position="14"/>
    </location>
</feature>
<dbReference type="NCBIfam" id="TIGR03187">
    <property type="entry name" value="DGQHR"/>
    <property type="match status" value="1"/>
</dbReference>
<proteinExistence type="predicted"/>
<reference evidence="2" key="2">
    <citation type="submission" date="2021-08" db="EMBL/GenBank/DDBJ databases">
        <authorList>
            <person name="Tani A."/>
            <person name="Ola A."/>
            <person name="Ogura Y."/>
            <person name="Katsura K."/>
            <person name="Hayashi T."/>
        </authorList>
    </citation>
    <scope>NUCLEOTIDE SEQUENCE</scope>
    <source>
        <strain evidence="2">NBRC 15689</strain>
    </source>
</reference>
<protein>
    <recommendedName>
        <fullName evidence="4">DGQHR domain-containing protein</fullName>
    </recommendedName>
</protein>
<organism evidence="2 3">
    <name type="scientific">Methylobacterium organophilum</name>
    <dbReference type="NCBI Taxonomy" id="410"/>
    <lineage>
        <taxon>Bacteria</taxon>
        <taxon>Pseudomonadati</taxon>
        <taxon>Pseudomonadota</taxon>
        <taxon>Alphaproteobacteria</taxon>
        <taxon>Hyphomicrobiales</taxon>
        <taxon>Methylobacteriaceae</taxon>
        <taxon>Methylobacterium</taxon>
    </lineage>
</organism>
<evidence type="ECO:0000313" key="2">
    <source>
        <dbReference type="EMBL" id="GJE28129.1"/>
    </source>
</evidence>
<feature type="compositionally biased region" description="Basic and acidic residues" evidence="1">
    <location>
        <begin position="19"/>
        <end position="28"/>
    </location>
</feature>
<accession>A0ABQ4TBW4</accession>
<gene>
    <name evidence="2" type="ORF">LKMONMHP_2995</name>
</gene>
<keyword evidence="3" id="KW-1185">Reference proteome</keyword>